<dbReference type="Gene3D" id="3.30.70.270">
    <property type="match status" value="1"/>
</dbReference>
<dbReference type="EC" id="2.7.7.65" evidence="1"/>
<dbReference type="Pfam" id="PF00990">
    <property type="entry name" value="GGDEF"/>
    <property type="match status" value="1"/>
</dbReference>
<dbReference type="InterPro" id="IPR013702">
    <property type="entry name" value="FIST_domain_N"/>
</dbReference>
<organism evidence="4 5">
    <name type="scientific">Shewanella submarina</name>
    <dbReference type="NCBI Taxonomy" id="2016376"/>
    <lineage>
        <taxon>Bacteria</taxon>
        <taxon>Pseudomonadati</taxon>
        <taxon>Pseudomonadota</taxon>
        <taxon>Gammaproteobacteria</taxon>
        <taxon>Alteromonadales</taxon>
        <taxon>Shewanellaceae</taxon>
        <taxon>Shewanella</taxon>
    </lineage>
</organism>
<dbReference type="InterPro" id="IPR043128">
    <property type="entry name" value="Rev_trsase/Diguanyl_cyclase"/>
</dbReference>
<gene>
    <name evidence="4" type="ORF">ACFOE0_14250</name>
</gene>
<keyword evidence="4" id="KW-0548">Nucleotidyltransferase</keyword>
<dbReference type="SMART" id="SM00267">
    <property type="entry name" value="GGDEF"/>
    <property type="match status" value="1"/>
</dbReference>
<dbReference type="GO" id="GO:0052621">
    <property type="term" value="F:diguanylate cyclase activity"/>
    <property type="evidence" value="ECO:0007669"/>
    <property type="project" value="UniProtKB-EC"/>
</dbReference>
<dbReference type="Proteomes" id="UP001595621">
    <property type="component" value="Unassembled WGS sequence"/>
</dbReference>
<dbReference type="InterPro" id="IPR000160">
    <property type="entry name" value="GGDEF_dom"/>
</dbReference>
<dbReference type="EMBL" id="JBHRTD010000017">
    <property type="protein sequence ID" value="MFC3139342.1"/>
    <property type="molecule type" value="Genomic_DNA"/>
</dbReference>
<evidence type="ECO:0000313" key="4">
    <source>
        <dbReference type="EMBL" id="MFC3139342.1"/>
    </source>
</evidence>
<feature type="domain" description="GGDEF" evidence="3">
    <location>
        <begin position="457"/>
        <end position="595"/>
    </location>
</feature>
<dbReference type="NCBIfam" id="TIGR00254">
    <property type="entry name" value="GGDEF"/>
    <property type="match status" value="1"/>
</dbReference>
<dbReference type="InterPro" id="IPR019494">
    <property type="entry name" value="FIST_C"/>
</dbReference>
<evidence type="ECO:0000259" key="3">
    <source>
        <dbReference type="PROSITE" id="PS50887"/>
    </source>
</evidence>
<proteinExistence type="predicted"/>
<dbReference type="CDD" id="cd01949">
    <property type="entry name" value="GGDEF"/>
    <property type="match status" value="1"/>
</dbReference>
<evidence type="ECO:0000313" key="5">
    <source>
        <dbReference type="Proteomes" id="UP001595621"/>
    </source>
</evidence>
<name>A0ABV7GHY3_9GAMM</name>
<dbReference type="Pfam" id="PF10442">
    <property type="entry name" value="FIST_C"/>
    <property type="match status" value="1"/>
</dbReference>
<dbReference type="PROSITE" id="PS50887">
    <property type="entry name" value="GGDEF"/>
    <property type="match status" value="1"/>
</dbReference>
<dbReference type="InterPro" id="IPR029787">
    <property type="entry name" value="Nucleotide_cyclase"/>
</dbReference>
<dbReference type="Pfam" id="PF08495">
    <property type="entry name" value="FIST"/>
    <property type="match status" value="1"/>
</dbReference>
<accession>A0ABV7GHY3</accession>
<dbReference type="InterPro" id="IPR050469">
    <property type="entry name" value="Diguanylate_Cyclase"/>
</dbReference>
<evidence type="ECO:0000256" key="1">
    <source>
        <dbReference type="ARBA" id="ARBA00012528"/>
    </source>
</evidence>
<comment type="catalytic activity">
    <reaction evidence="2">
        <text>2 GTP = 3',3'-c-di-GMP + 2 diphosphate</text>
        <dbReference type="Rhea" id="RHEA:24898"/>
        <dbReference type="ChEBI" id="CHEBI:33019"/>
        <dbReference type="ChEBI" id="CHEBI:37565"/>
        <dbReference type="ChEBI" id="CHEBI:58805"/>
        <dbReference type="EC" id="2.7.7.65"/>
    </reaction>
</comment>
<dbReference type="PANTHER" id="PTHR45138:SF9">
    <property type="entry name" value="DIGUANYLATE CYCLASE DGCM-RELATED"/>
    <property type="match status" value="1"/>
</dbReference>
<reference evidence="5" key="1">
    <citation type="journal article" date="2019" name="Int. J. Syst. Evol. Microbiol.">
        <title>The Global Catalogue of Microorganisms (GCM) 10K type strain sequencing project: providing services to taxonomists for standard genome sequencing and annotation.</title>
        <authorList>
            <consortium name="The Broad Institute Genomics Platform"/>
            <consortium name="The Broad Institute Genome Sequencing Center for Infectious Disease"/>
            <person name="Wu L."/>
            <person name="Ma J."/>
        </authorList>
    </citation>
    <scope>NUCLEOTIDE SEQUENCE [LARGE SCALE GENOMIC DNA]</scope>
    <source>
        <strain evidence="5">KCTC 52277</strain>
    </source>
</reference>
<evidence type="ECO:0000256" key="2">
    <source>
        <dbReference type="ARBA" id="ARBA00034247"/>
    </source>
</evidence>
<dbReference type="SUPFAM" id="SSF55073">
    <property type="entry name" value="Nucleotide cyclase"/>
    <property type="match status" value="1"/>
</dbReference>
<dbReference type="RefSeq" id="WP_248937107.1">
    <property type="nucleotide sequence ID" value="NZ_JAKILF010000007.1"/>
</dbReference>
<dbReference type="SMART" id="SM01204">
    <property type="entry name" value="FIST_C"/>
    <property type="match status" value="1"/>
</dbReference>
<comment type="caution">
    <text evidence="4">The sequence shown here is derived from an EMBL/GenBank/DDBJ whole genome shotgun (WGS) entry which is preliminary data.</text>
</comment>
<keyword evidence="5" id="KW-1185">Reference proteome</keyword>
<protein>
    <recommendedName>
        <fullName evidence="1">diguanylate cyclase</fullName>
        <ecNumber evidence="1">2.7.7.65</ecNumber>
    </recommendedName>
</protein>
<keyword evidence="4" id="KW-0808">Transferase</keyword>
<dbReference type="SMART" id="SM00897">
    <property type="entry name" value="FIST"/>
    <property type="match status" value="1"/>
</dbReference>
<sequence length="609" mass="66776">MIDTLSLEIDHPEQLAFFLASQSVQQKYLRSSGCLVLLYSANVDQFFLSQLLDAATFWCPKAVVAGATSTGEIRHGETLLGKTIATLYFFEHSSVTLESIESEPGCEQEQGRTLAERMQGLRDLRAVLLLGNPLKCNFAEVHAGFTSVPLPCPVFGGGAGDYAMEQAWVMAGKLCSQTALVVVGFSGPSLDVELHDVLGWRRMTPSMRITSATGNTVHTIDNRPAGDIYKEFLGISADRQFFSNALGFPLLIREGKQLVAKVPLGADEEGNLEFVSKVSDDEEFSLGFVHPELLEQQLLCLNQKMAAFFPDTVLLFSCGCRRFVLLEDILDETRSFEKIAPTFGFYTVSEIAAERGLLNLSLVAVGMREGAKPNVRPSPPKFVEPDGIARLDQFANTHSRILKRLLHFISALNRELEGKTREMEKLSYLDGLTGIANRRRFDRRLEEDWRSAIRSGRPLSLLMIDVDSFKAFNDTYGHLAGDDCLKQLASEMSASVSRGTDLVARYGGEEFAVIMPNTDGRGGLKVAREIHKRVAALAIPHSDSQADSEVVTVSIGISCMVPAANEDVDKLQHAADRALYQAKSNGRNLIVKASDAFVPSLVAKDTGTL</sequence>
<dbReference type="PANTHER" id="PTHR45138">
    <property type="entry name" value="REGULATORY COMPONENTS OF SENSORY TRANSDUCTION SYSTEM"/>
    <property type="match status" value="1"/>
</dbReference>